<proteinExistence type="predicted"/>
<accession>A0ABY6T684</accession>
<organism evidence="1 2">
    <name type="scientific">Legionella cherrii</name>
    <dbReference type="NCBI Taxonomy" id="28084"/>
    <lineage>
        <taxon>Bacteria</taxon>
        <taxon>Pseudomonadati</taxon>
        <taxon>Pseudomonadota</taxon>
        <taxon>Gammaproteobacteria</taxon>
        <taxon>Legionellales</taxon>
        <taxon>Legionellaceae</taxon>
        <taxon>Legionella</taxon>
    </lineage>
</organism>
<sequence>MQLPLLISVDYEGGQVNRLGEQYGFPPTLSAAEVGKRGIKEAESTAKSISQTLKKNGI</sequence>
<dbReference type="Proteomes" id="UP000277577">
    <property type="component" value="Chromosome"/>
</dbReference>
<evidence type="ECO:0000313" key="1">
    <source>
        <dbReference type="EMBL" id="VEB36666.1"/>
    </source>
</evidence>
<name>A0ABY6T684_9GAMM</name>
<evidence type="ECO:0000313" key="2">
    <source>
        <dbReference type="Proteomes" id="UP000277577"/>
    </source>
</evidence>
<dbReference type="EMBL" id="LR134173">
    <property type="protein sequence ID" value="VEB36666.1"/>
    <property type="molecule type" value="Genomic_DNA"/>
</dbReference>
<dbReference type="Gene3D" id="3.20.20.300">
    <property type="entry name" value="Glycoside hydrolase, family 3, N-terminal domain"/>
    <property type="match status" value="1"/>
</dbReference>
<gene>
    <name evidence="1" type="ORF">NCTC11976_01825</name>
</gene>
<protein>
    <submittedName>
        <fullName evidence="1">N-acetyl-beta-glucosaminidase</fullName>
    </submittedName>
</protein>
<reference evidence="1 2" key="1">
    <citation type="submission" date="2018-12" db="EMBL/GenBank/DDBJ databases">
        <authorList>
            <consortium name="Pathogen Informatics"/>
        </authorList>
    </citation>
    <scope>NUCLEOTIDE SEQUENCE [LARGE SCALE GENOMIC DNA]</scope>
    <source>
        <strain evidence="1 2">NCTC11976</strain>
    </source>
</reference>
<dbReference type="InterPro" id="IPR036962">
    <property type="entry name" value="Glyco_hydro_3_N_sf"/>
</dbReference>
<keyword evidence="2" id="KW-1185">Reference proteome</keyword>